<proteinExistence type="predicted"/>
<protein>
    <submittedName>
        <fullName evidence="1">Uncharacterized protein</fullName>
    </submittedName>
</protein>
<accession>A0A841HGK8</accession>
<evidence type="ECO:0000313" key="1">
    <source>
        <dbReference type="EMBL" id="MBB6091704.1"/>
    </source>
</evidence>
<dbReference type="AlphaFoldDB" id="A0A841HGK8"/>
<sequence>MATRDCIEARFPGLRNYPQRSQCDPHFALHVSALAVRESDPTPQSGVELLGRFSDARDFLQCALTSLTARDDRCFYSPEVTCLQHGLALLREVYNDVDLRLLHERRATADSDPS</sequence>
<dbReference type="RefSeq" id="WP_184329486.1">
    <property type="nucleotide sequence ID" value="NZ_JACHHZ010000001.1"/>
</dbReference>
<name>A0A841HGK8_9GAMM</name>
<evidence type="ECO:0000313" key="2">
    <source>
        <dbReference type="Proteomes" id="UP000588068"/>
    </source>
</evidence>
<dbReference type="Proteomes" id="UP000588068">
    <property type="component" value="Unassembled WGS sequence"/>
</dbReference>
<keyword evidence="2" id="KW-1185">Reference proteome</keyword>
<organism evidence="1 2">
    <name type="scientific">Povalibacter uvarum</name>
    <dbReference type="NCBI Taxonomy" id="732238"/>
    <lineage>
        <taxon>Bacteria</taxon>
        <taxon>Pseudomonadati</taxon>
        <taxon>Pseudomonadota</taxon>
        <taxon>Gammaproteobacteria</taxon>
        <taxon>Steroidobacterales</taxon>
        <taxon>Steroidobacteraceae</taxon>
        <taxon>Povalibacter</taxon>
    </lineage>
</organism>
<gene>
    <name evidence="1" type="ORF">HNQ60_000550</name>
</gene>
<reference evidence="1 2" key="1">
    <citation type="submission" date="2020-08" db="EMBL/GenBank/DDBJ databases">
        <title>Genomic Encyclopedia of Type Strains, Phase IV (KMG-IV): sequencing the most valuable type-strain genomes for metagenomic binning, comparative biology and taxonomic classification.</title>
        <authorList>
            <person name="Goeker M."/>
        </authorList>
    </citation>
    <scope>NUCLEOTIDE SEQUENCE [LARGE SCALE GENOMIC DNA]</scope>
    <source>
        <strain evidence="1 2">DSM 26723</strain>
    </source>
</reference>
<comment type="caution">
    <text evidence="1">The sequence shown here is derived from an EMBL/GenBank/DDBJ whole genome shotgun (WGS) entry which is preliminary data.</text>
</comment>
<dbReference type="EMBL" id="JACHHZ010000001">
    <property type="protein sequence ID" value="MBB6091704.1"/>
    <property type="molecule type" value="Genomic_DNA"/>
</dbReference>